<dbReference type="Proteomes" id="UP000596742">
    <property type="component" value="Unassembled WGS sequence"/>
</dbReference>
<sequence>MPVCYFRRLDLPSFSLLDSSFFPYVWYENLGVKNIFSRNQETRNLRRKKWIFVVGNGPSEAPARTVVRIILVRLGNFLNLEKNYTISSEKSNSKDNPAEGPHASENLALSKQGPLKSAEIFPHKNAKPGTPKHLENRELMAEQVTNSASDSAALLAWLTPVQLKYEIKKQHDKMEQGLDNDMSRERGFGDPHQHTVDNPTPHHWAGCPGPDGGSMFGRGRPVPPYFSTAPVNSPGALIDWRVQAAIMGELGIGLRPSGECLGCRDPGQPQGPQQAS</sequence>
<keyword evidence="2" id="KW-1185">Reference proteome</keyword>
<proteinExistence type="predicted"/>
<organism evidence="1 2">
    <name type="scientific">Mytilus galloprovincialis</name>
    <name type="common">Mediterranean mussel</name>
    <dbReference type="NCBI Taxonomy" id="29158"/>
    <lineage>
        <taxon>Eukaryota</taxon>
        <taxon>Metazoa</taxon>
        <taxon>Spiralia</taxon>
        <taxon>Lophotrochozoa</taxon>
        <taxon>Mollusca</taxon>
        <taxon>Bivalvia</taxon>
        <taxon>Autobranchia</taxon>
        <taxon>Pteriomorphia</taxon>
        <taxon>Mytilida</taxon>
        <taxon>Mytiloidea</taxon>
        <taxon>Mytilidae</taxon>
        <taxon>Mytilinae</taxon>
        <taxon>Mytilus</taxon>
    </lineage>
</organism>
<dbReference type="OrthoDB" id="10416354at2759"/>
<dbReference type="AlphaFoldDB" id="A0A8B6FXI0"/>
<accession>A0A8B6FXI0</accession>
<dbReference type="EMBL" id="UYJE01007595">
    <property type="protein sequence ID" value="VDI56300.1"/>
    <property type="molecule type" value="Genomic_DNA"/>
</dbReference>
<comment type="caution">
    <text evidence="1">The sequence shown here is derived from an EMBL/GenBank/DDBJ whole genome shotgun (WGS) entry which is preliminary data.</text>
</comment>
<gene>
    <name evidence="1" type="ORF">MGAL_10B014636</name>
</gene>
<reference evidence="1" key="1">
    <citation type="submission" date="2018-11" db="EMBL/GenBank/DDBJ databases">
        <authorList>
            <person name="Alioto T."/>
            <person name="Alioto T."/>
        </authorList>
    </citation>
    <scope>NUCLEOTIDE SEQUENCE</scope>
</reference>
<evidence type="ECO:0000313" key="2">
    <source>
        <dbReference type="Proteomes" id="UP000596742"/>
    </source>
</evidence>
<evidence type="ECO:0000313" key="1">
    <source>
        <dbReference type="EMBL" id="VDI56300.1"/>
    </source>
</evidence>
<protein>
    <submittedName>
        <fullName evidence="1">Uncharacterized protein</fullName>
    </submittedName>
</protein>
<name>A0A8B6FXI0_MYTGA</name>